<proteinExistence type="predicted"/>
<accession>A0A844GI10</accession>
<organism evidence="1 2">
    <name type="scientific">Paludibacterium denitrificans</name>
    <dbReference type="NCBI Taxonomy" id="2675226"/>
    <lineage>
        <taxon>Bacteria</taxon>
        <taxon>Pseudomonadati</taxon>
        <taxon>Pseudomonadota</taxon>
        <taxon>Betaproteobacteria</taxon>
        <taxon>Neisseriales</taxon>
        <taxon>Chromobacteriaceae</taxon>
        <taxon>Paludibacterium</taxon>
    </lineage>
</organism>
<gene>
    <name evidence="1" type="ORF">GKE73_17065</name>
</gene>
<dbReference type="AlphaFoldDB" id="A0A844GI10"/>
<keyword evidence="2" id="KW-1185">Reference proteome</keyword>
<evidence type="ECO:0000313" key="2">
    <source>
        <dbReference type="Proteomes" id="UP000446658"/>
    </source>
</evidence>
<dbReference type="RefSeq" id="WP_230371310.1">
    <property type="nucleotide sequence ID" value="NZ_WLYX01000001.1"/>
</dbReference>
<evidence type="ECO:0000313" key="1">
    <source>
        <dbReference type="EMBL" id="MTD34125.1"/>
    </source>
</evidence>
<comment type="caution">
    <text evidence="1">The sequence shown here is derived from an EMBL/GenBank/DDBJ whole genome shotgun (WGS) entry which is preliminary data.</text>
</comment>
<sequence length="480" mass="56624">MNRLRKEHGELFSKFADLVRQCSYVLAGTIHADRSNLAMGDVFFDLFETYAAIVRDDVAYLSKKESILWMLHNYLVPKCANSIVYNSIRLNIKDDELFYPPDPYWYLPSITDGEVSWPLARVINSVYRECRSDRLCFYRSAGEVVAKQREENALNWINSVSIPSWHALFENFDEPLSQFENFIVNEDKKSSFIFALFMARLSTYVCKVIYDKFGLDVLQSLIAMFREETESVERHAANVRGTIQHQITLREIPEDRINFFWYENTDKFWRLSYKDYSKLWWRLENLDVEERYIESEPVKAMIDRFGKYHVEMGLRQLVNRNDFCKPVDFDGTVSVIEGMSHKEDISSADIDKFVNDLQLKQLHEKFDWAVLWLMALAKYRSGDYQMALQIMEQCFEKSKYRAGKFSQRIVNQFTSLAAINKKKVLFRKGIDWSRYANIKLIAPDLVDSVKNEYPENYSEFMYGFLPDIHSSIFGEFFDGY</sequence>
<reference evidence="1 2" key="1">
    <citation type="submission" date="2019-11" db="EMBL/GenBank/DDBJ databases">
        <title>Draft genome sequence of Paludibacterium sp. dN18-1.</title>
        <authorList>
            <person name="Im W.-T."/>
        </authorList>
    </citation>
    <scope>NUCLEOTIDE SEQUENCE [LARGE SCALE GENOMIC DNA]</scope>
    <source>
        <strain evidence="2">dN 18-1</strain>
    </source>
</reference>
<dbReference type="EMBL" id="WLYX01000001">
    <property type="protein sequence ID" value="MTD34125.1"/>
    <property type="molecule type" value="Genomic_DNA"/>
</dbReference>
<protein>
    <submittedName>
        <fullName evidence="1">Uncharacterized protein</fullName>
    </submittedName>
</protein>
<dbReference type="Proteomes" id="UP000446658">
    <property type="component" value="Unassembled WGS sequence"/>
</dbReference>
<name>A0A844GI10_9NEIS</name>